<keyword evidence="4 7" id="KW-0560">Oxidoreductase</keyword>
<sequence>MRVLIVGAGIAGVAAARGFLAAGHEVTVLERSPALRETGCAILIWHNGTTVLDDLGVRMDGAGQRLEAIEVRSSRGRRVMVMDLERLAAHFGAPAVSLPRRVLLDRLAEGLPEDIFRFGARFAKAHDDGRSVRVETEDGTQYTGDLLIGADGVNSQVRTALFGPQPARPTGTATWQGLIKAPFDPGTRAQIFLGPHGDFGLNPSGDGTVQWLIDFRLRPGDVHEPRHVALAALRQRYGSWGSPVPELLEALTEEDLGLFPHRRHRAPLRWGRGRSVLIGDAVHAMPPMLAQGAGQGLEDVSALLRALAAAGRRDPAAALTAALAAYERSRRRSATLASALATQAVATGGPRAFLTQNEWALRGAVAMPGGLGTWMLRRLIRGVSARL</sequence>
<organism evidence="7 8">
    <name type="scientific">Nonomuraea rubra</name>
    <dbReference type="NCBI Taxonomy" id="46180"/>
    <lineage>
        <taxon>Bacteria</taxon>
        <taxon>Bacillati</taxon>
        <taxon>Actinomycetota</taxon>
        <taxon>Actinomycetes</taxon>
        <taxon>Streptosporangiales</taxon>
        <taxon>Streptosporangiaceae</taxon>
        <taxon>Nonomuraea</taxon>
    </lineage>
</organism>
<keyword evidence="2" id="KW-0285">Flavoprotein</keyword>
<feature type="domain" description="FAD-binding" evidence="6">
    <location>
        <begin position="2"/>
        <end position="335"/>
    </location>
</feature>
<dbReference type="EMBL" id="JACHMI010000001">
    <property type="protein sequence ID" value="MBB6550841.1"/>
    <property type="molecule type" value="Genomic_DNA"/>
</dbReference>
<evidence type="ECO:0000313" key="7">
    <source>
        <dbReference type="EMBL" id="MBB6550841.1"/>
    </source>
</evidence>
<dbReference type="Proteomes" id="UP000565579">
    <property type="component" value="Unassembled WGS sequence"/>
</dbReference>
<dbReference type="EC" id="1.14.13.113" evidence="7"/>
<evidence type="ECO:0000313" key="8">
    <source>
        <dbReference type="Proteomes" id="UP000565579"/>
    </source>
</evidence>
<dbReference type="PRINTS" id="PR00420">
    <property type="entry name" value="RNGMNOXGNASE"/>
</dbReference>
<dbReference type="Pfam" id="PF01494">
    <property type="entry name" value="FAD_binding_3"/>
    <property type="match status" value="1"/>
</dbReference>
<evidence type="ECO:0000256" key="1">
    <source>
        <dbReference type="ARBA" id="ARBA00001974"/>
    </source>
</evidence>
<proteinExistence type="predicted"/>
<dbReference type="InterPro" id="IPR036188">
    <property type="entry name" value="FAD/NAD-bd_sf"/>
</dbReference>
<evidence type="ECO:0000256" key="3">
    <source>
        <dbReference type="ARBA" id="ARBA00022827"/>
    </source>
</evidence>
<dbReference type="InterPro" id="IPR002938">
    <property type="entry name" value="FAD-bd"/>
</dbReference>
<dbReference type="InterPro" id="IPR050493">
    <property type="entry name" value="FAD-dep_Monooxygenase_BioMet"/>
</dbReference>
<name>A0A7X0NWE0_9ACTN</name>
<evidence type="ECO:0000256" key="4">
    <source>
        <dbReference type="ARBA" id="ARBA00023002"/>
    </source>
</evidence>
<gene>
    <name evidence="7" type="ORF">HD593_005636</name>
</gene>
<dbReference type="GO" id="GO:0102099">
    <property type="term" value="F:FAD-dependent urate hydroxylase activity"/>
    <property type="evidence" value="ECO:0007669"/>
    <property type="project" value="UniProtKB-EC"/>
</dbReference>
<dbReference type="PANTHER" id="PTHR13789:SF318">
    <property type="entry name" value="GERANYLGERANYL DIPHOSPHATE REDUCTASE"/>
    <property type="match status" value="1"/>
</dbReference>
<evidence type="ECO:0000256" key="5">
    <source>
        <dbReference type="ARBA" id="ARBA00023033"/>
    </source>
</evidence>
<evidence type="ECO:0000259" key="6">
    <source>
        <dbReference type="Pfam" id="PF01494"/>
    </source>
</evidence>
<keyword evidence="8" id="KW-1185">Reference proteome</keyword>
<dbReference type="GO" id="GO:0071949">
    <property type="term" value="F:FAD binding"/>
    <property type="evidence" value="ECO:0007669"/>
    <property type="project" value="InterPro"/>
</dbReference>
<reference evidence="7 8" key="1">
    <citation type="submission" date="2020-08" db="EMBL/GenBank/DDBJ databases">
        <title>Sequencing the genomes of 1000 actinobacteria strains.</title>
        <authorList>
            <person name="Klenk H.-P."/>
        </authorList>
    </citation>
    <scope>NUCLEOTIDE SEQUENCE [LARGE SCALE GENOMIC DNA]</scope>
    <source>
        <strain evidence="7 8">DSM 43768</strain>
    </source>
</reference>
<accession>A0A7X0NWE0</accession>
<dbReference type="SUPFAM" id="SSF51905">
    <property type="entry name" value="FAD/NAD(P)-binding domain"/>
    <property type="match status" value="1"/>
</dbReference>
<comment type="caution">
    <text evidence="7">The sequence shown here is derived from an EMBL/GenBank/DDBJ whole genome shotgun (WGS) entry which is preliminary data.</text>
</comment>
<dbReference type="RefSeq" id="WP_185105043.1">
    <property type="nucleotide sequence ID" value="NZ_BAAAXY010000231.1"/>
</dbReference>
<keyword evidence="5" id="KW-0503">Monooxygenase</keyword>
<keyword evidence="3" id="KW-0274">FAD</keyword>
<dbReference type="AlphaFoldDB" id="A0A7X0NWE0"/>
<protein>
    <submittedName>
        <fullName evidence="7">FAD-dependent urate hydroxylase</fullName>
        <ecNumber evidence="7">1.14.13.113</ecNumber>
    </submittedName>
</protein>
<dbReference type="PANTHER" id="PTHR13789">
    <property type="entry name" value="MONOOXYGENASE"/>
    <property type="match status" value="1"/>
</dbReference>
<evidence type="ECO:0000256" key="2">
    <source>
        <dbReference type="ARBA" id="ARBA00022630"/>
    </source>
</evidence>
<dbReference type="Gene3D" id="3.50.50.60">
    <property type="entry name" value="FAD/NAD(P)-binding domain"/>
    <property type="match status" value="1"/>
</dbReference>
<comment type="cofactor">
    <cofactor evidence="1">
        <name>FAD</name>
        <dbReference type="ChEBI" id="CHEBI:57692"/>
    </cofactor>
</comment>